<evidence type="ECO:0000313" key="2">
    <source>
        <dbReference type="EMBL" id="ELP87025.1"/>
    </source>
</evidence>
<protein>
    <submittedName>
        <fullName evidence="2">Uncharacterized protein</fullName>
    </submittedName>
</protein>
<dbReference type="AlphaFoldDB" id="A0A0A1TZK0"/>
<keyword evidence="3" id="KW-1185">Reference proteome</keyword>
<organism evidence="2 3">
    <name type="scientific">Entamoeba invadens IP1</name>
    <dbReference type="NCBI Taxonomy" id="370355"/>
    <lineage>
        <taxon>Eukaryota</taxon>
        <taxon>Amoebozoa</taxon>
        <taxon>Evosea</taxon>
        <taxon>Archamoebae</taxon>
        <taxon>Mastigamoebida</taxon>
        <taxon>Entamoebidae</taxon>
        <taxon>Entamoeba</taxon>
    </lineage>
</organism>
<dbReference type="EMBL" id="KB206890">
    <property type="protein sequence ID" value="ELP87025.1"/>
    <property type="molecule type" value="Genomic_DNA"/>
</dbReference>
<dbReference type="KEGG" id="eiv:EIN_319440"/>
<dbReference type="GeneID" id="14885934"/>
<feature type="region of interest" description="Disordered" evidence="1">
    <location>
        <begin position="1"/>
        <end position="50"/>
    </location>
</feature>
<dbReference type="RefSeq" id="XP_004253796.1">
    <property type="nucleotide sequence ID" value="XM_004253748.1"/>
</dbReference>
<feature type="compositionally biased region" description="Low complexity" evidence="1">
    <location>
        <begin position="13"/>
        <end position="22"/>
    </location>
</feature>
<evidence type="ECO:0000313" key="3">
    <source>
        <dbReference type="Proteomes" id="UP000014680"/>
    </source>
</evidence>
<name>A0A0A1TZK0_ENTIV</name>
<reference evidence="2 3" key="1">
    <citation type="submission" date="2012-10" db="EMBL/GenBank/DDBJ databases">
        <authorList>
            <person name="Zafar N."/>
            <person name="Inman J."/>
            <person name="Hall N."/>
            <person name="Lorenzi H."/>
            <person name="Caler E."/>
        </authorList>
    </citation>
    <scope>NUCLEOTIDE SEQUENCE [LARGE SCALE GENOMIC DNA]</scope>
    <source>
        <strain evidence="2 3">IP1</strain>
    </source>
</reference>
<feature type="compositionally biased region" description="Basic and acidic residues" evidence="1">
    <location>
        <begin position="1"/>
        <end position="12"/>
    </location>
</feature>
<dbReference type="Proteomes" id="UP000014680">
    <property type="component" value="Unassembled WGS sequence"/>
</dbReference>
<gene>
    <name evidence="2" type="ORF">EIN_319440</name>
</gene>
<feature type="non-terminal residue" evidence="2">
    <location>
        <position position="1"/>
    </location>
</feature>
<accession>A0A0A1TZK0</accession>
<sequence length="50" mass="5586">SNKSDSLKEKNELSSSVLQESSEVSKESREPIYKFEGEENSESSNTTSQD</sequence>
<evidence type="ECO:0000256" key="1">
    <source>
        <dbReference type="SAM" id="MobiDB-lite"/>
    </source>
</evidence>
<dbReference type="VEuPathDB" id="AmoebaDB:EIN_319440"/>
<proteinExistence type="predicted"/>
<feature type="compositionally biased region" description="Basic and acidic residues" evidence="1">
    <location>
        <begin position="23"/>
        <end position="37"/>
    </location>
</feature>